<feature type="chain" id="PRO_5025392825" evidence="1">
    <location>
        <begin position="22"/>
        <end position="73"/>
    </location>
</feature>
<sequence>MFSDIWIVMFALWQLAATLLAASLNKLGRRRGVTVFKIFIFIVLWKSDLKVTPLLFKSTIKSQESAHSKYGAP</sequence>
<evidence type="ECO:0000256" key="1">
    <source>
        <dbReference type="SAM" id="SignalP"/>
    </source>
</evidence>
<dbReference type="EMBL" id="GIFC01001042">
    <property type="protein sequence ID" value="MXU83125.1"/>
    <property type="molecule type" value="Transcribed_RNA"/>
</dbReference>
<feature type="signal peptide" evidence="1">
    <location>
        <begin position="1"/>
        <end position="21"/>
    </location>
</feature>
<accession>A0A6B0U3L9</accession>
<keyword evidence="1" id="KW-0732">Signal</keyword>
<organism evidence="2">
    <name type="scientific">Ixodes ricinus</name>
    <name type="common">Common tick</name>
    <name type="synonym">Acarus ricinus</name>
    <dbReference type="NCBI Taxonomy" id="34613"/>
    <lineage>
        <taxon>Eukaryota</taxon>
        <taxon>Metazoa</taxon>
        <taxon>Ecdysozoa</taxon>
        <taxon>Arthropoda</taxon>
        <taxon>Chelicerata</taxon>
        <taxon>Arachnida</taxon>
        <taxon>Acari</taxon>
        <taxon>Parasitiformes</taxon>
        <taxon>Ixodida</taxon>
        <taxon>Ixodoidea</taxon>
        <taxon>Ixodidae</taxon>
        <taxon>Ixodinae</taxon>
        <taxon>Ixodes</taxon>
    </lineage>
</organism>
<protein>
    <submittedName>
        <fullName evidence="2">Putative secreted protein</fullName>
    </submittedName>
</protein>
<name>A0A6B0U3L9_IXORI</name>
<dbReference type="AlphaFoldDB" id="A0A6B0U3L9"/>
<reference evidence="2" key="1">
    <citation type="submission" date="2019-12" db="EMBL/GenBank/DDBJ databases">
        <title>An insight into the sialome of adult female Ixodes ricinus ticks feeding for 6 days.</title>
        <authorList>
            <person name="Perner J."/>
            <person name="Ribeiro J.M.C."/>
        </authorList>
    </citation>
    <scope>NUCLEOTIDE SEQUENCE</scope>
    <source>
        <strain evidence="2">Semi-engorged</strain>
        <tissue evidence="2">Salivary glands</tissue>
    </source>
</reference>
<proteinExistence type="predicted"/>
<evidence type="ECO:0000313" key="2">
    <source>
        <dbReference type="EMBL" id="MXU83125.1"/>
    </source>
</evidence>